<organism evidence="2">
    <name type="scientific">bioreactor metagenome</name>
    <dbReference type="NCBI Taxonomy" id="1076179"/>
    <lineage>
        <taxon>unclassified sequences</taxon>
        <taxon>metagenomes</taxon>
        <taxon>ecological metagenomes</taxon>
    </lineage>
</organism>
<keyword evidence="1" id="KW-1133">Transmembrane helix</keyword>
<keyword evidence="1" id="KW-0472">Membrane</keyword>
<reference evidence="2" key="1">
    <citation type="submission" date="2019-08" db="EMBL/GenBank/DDBJ databases">
        <authorList>
            <person name="Kucharzyk K."/>
            <person name="Murdoch R.W."/>
            <person name="Higgins S."/>
            <person name="Loffler F."/>
        </authorList>
    </citation>
    <scope>NUCLEOTIDE SEQUENCE</scope>
</reference>
<dbReference type="EMBL" id="VSSQ01012607">
    <property type="protein sequence ID" value="MPM49632.1"/>
    <property type="molecule type" value="Genomic_DNA"/>
</dbReference>
<protein>
    <recommendedName>
        <fullName evidence="3">Type 4 fimbrial biogenesis protein PilX N-terminal domain-containing protein</fullName>
    </recommendedName>
</protein>
<comment type="caution">
    <text evidence="2">The sequence shown here is derived from an EMBL/GenBank/DDBJ whole genome shotgun (WGS) entry which is preliminary data.</text>
</comment>
<evidence type="ECO:0000313" key="2">
    <source>
        <dbReference type="EMBL" id="MPM49632.1"/>
    </source>
</evidence>
<sequence length="266" mass="28136">MHKSRSSQQQSRENQRGQVGIIVLLIAAVTLVVALTIANRSSQESQSSIQQEDSSRIFNIAEAGLENALNSIYDYETNGSALPNQVSNNDPILGNSLVSIELNPDFTGYLDAGQSIQINLTANTTGTIGFDWAKNSCAAGAANLLISVYSENSGTYQSNFYLVGNCNSAADQNLLAASTSSVEGMAFHFDLGLNNASFLRVTPLRGGTDMQISSSNNLISASQYQITSSAQNETGSTAKAIELSRSIPAAPNFMDYALASGGDLVK</sequence>
<proteinExistence type="predicted"/>
<accession>A0A645A920</accession>
<evidence type="ECO:0000256" key="1">
    <source>
        <dbReference type="SAM" id="Phobius"/>
    </source>
</evidence>
<evidence type="ECO:0008006" key="3">
    <source>
        <dbReference type="Google" id="ProtNLM"/>
    </source>
</evidence>
<feature type="transmembrane region" description="Helical" evidence="1">
    <location>
        <begin position="21"/>
        <end position="38"/>
    </location>
</feature>
<dbReference type="AlphaFoldDB" id="A0A645A920"/>
<gene>
    <name evidence="2" type="ORF">SDC9_96362</name>
</gene>
<name>A0A645A920_9ZZZZ</name>
<keyword evidence="1" id="KW-0812">Transmembrane</keyword>